<gene>
    <name evidence="1" type="ORF">LAESUDRAFT_421235</name>
</gene>
<dbReference type="EMBL" id="KV427609">
    <property type="protein sequence ID" value="KZT10331.1"/>
    <property type="molecule type" value="Genomic_DNA"/>
</dbReference>
<dbReference type="RefSeq" id="XP_040768071.1">
    <property type="nucleotide sequence ID" value="XM_040902386.1"/>
</dbReference>
<protein>
    <submittedName>
        <fullName evidence="1">Uncharacterized protein</fullName>
    </submittedName>
</protein>
<dbReference type="InParanoid" id="A0A165GGY7"/>
<sequence>MPPSRCSLHPHRTSWRVHIRSRRTYFQPRMRFSSIARGAQIIHHPSIAATLGISQTNCVLTAELPSAWSLTAELPITRSKRDSAHVPKGRGLRRCVAQRDTRITDSERNPQCGSPNDPAAVLPVIRRIRYGMSLGMFGQMIMLFLLDAVSCAL</sequence>
<dbReference type="AlphaFoldDB" id="A0A165GGY7"/>
<evidence type="ECO:0000313" key="1">
    <source>
        <dbReference type="EMBL" id="KZT10331.1"/>
    </source>
</evidence>
<dbReference type="Proteomes" id="UP000076871">
    <property type="component" value="Unassembled WGS sequence"/>
</dbReference>
<dbReference type="GeneID" id="63819417"/>
<proteinExistence type="predicted"/>
<keyword evidence="2" id="KW-1185">Reference proteome</keyword>
<evidence type="ECO:0000313" key="2">
    <source>
        <dbReference type="Proteomes" id="UP000076871"/>
    </source>
</evidence>
<accession>A0A165GGY7</accession>
<name>A0A165GGY7_9APHY</name>
<reference evidence="1 2" key="1">
    <citation type="journal article" date="2016" name="Mol. Biol. Evol.">
        <title>Comparative Genomics of Early-Diverging Mushroom-Forming Fungi Provides Insights into the Origins of Lignocellulose Decay Capabilities.</title>
        <authorList>
            <person name="Nagy L.G."/>
            <person name="Riley R."/>
            <person name="Tritt A."/>
            <person name="Adam C."/>
            <person name="Daum C."/>
            <person name="Floudas D."/>
            <person name="Sun H."/>
            <person name="Yadav J.S."/>
            <person name="Pangilinan J."/>
            <person name="Larsson K.H."/>
            <person name="Matsuura K."/>
            <person name="Barry K."/>
            <person name="Labutti K."/>
            <person name="Kuo R."/>
            <person name="Ohm R.A."/>
            <person name="Bhattacharya S.S."/>
            <person name="Shirouzu T."/>
            <person name="Yoshinaga Y."/>
            <person name="Martin F.M."/>
            <person name="Grigoriev I.V."/>
            <person name="Hibbett D.S."/>
        </authorList>
    </citation>
    <scope>NUCLEOTIDE SEQUENCE [LARGE SCALE GENOMIC DNA]</scope>
    <source>
        <strain evidence="1 2">93-53</strain>
    </source>
</reference>
<organism evidence="1 2">
    <name type="scientific">Laetiporus sulphureus 93-53</name>
    <dbReference type="NCBI Taxonomy" id="1314785"/>
    <lineage>
        <taxon>Eukaryota</taxon>
        <taxon>Fungi</taxon>
        <taxon>Dikarya</taxon>
        <taxon>Basidiomycota</taxon>
        <taxon>Agaricomycotina</taxon>
        <taxon>Agaricomycetes</taxon>
        <taxon>Polyporales</taxon>
        <taxon>Laetiporus</taxon>
    </lineage>
</organism>